<evidence type="ECO:0000256" key="8">
    <source>
        <dbReference type="ARBA" id="ARBA00023027"/>
    </source>
</evidence>
<dbReference type="PANTHER" id="PTHR39321">
    <property type="entry name" value="NICOTINATE-NUCLEOTIDE ADENYLYLTRANSFERASE-RELATED"/>
    <property type="match status" value="1"/>
</dbReference>
<sequence length="186" mass="21871">MNIAILGGRFDPPHIWHFWTAQQILENMKDMDEVWLLPDQANALKPIIAPSEDRVEMLKFMETGRIRLSTIALGKSNITYTIDVVKELTQSIEKKFFWVVGSDAIGEFSRWREYQKLSRMIQFLVFPRKDFPIRLLPPGFRRVEGNLLLSNISSSIIRERVRHGLTIDGLVFPEVREYIRKHNLYR</sequence>
<dbReference type="InterPro" id="IPR014729">
    <property type="entry name" value="Rossmann-like_a/b/a_fold"/>
</dbReference>
<protein>
    <recommendedName>
        <fullName evidence="10">Probable nicotinate-nucleotide adenylyltransferase</fullName>
        <ecNumber evidence="10">2.7.7.18</ecNumber>
    </recommendedName>
    <alternativeName>
        <fullName evidence="10">Deamido-NAD(+) diphosphorylase</fullName>
    </alternativeName>
    <alternativeName>
        <fullName evidence="10">Deamido-NAD(+) pyrophosphorylase</fullName>
    </alternativeName>
    <alternativeName>
        <fullName evidence="10">Nicotinate mononucleotide adenylyltransferase</fullName>
        <shortName evidence="10">NaMN adenylyltransferase</shortName>
    </alternativeName>
</protein>
<keyword evidence="5 10" id="KW-0548">Nucleotidyltransferase</keyword>
<keyword evidence="6 10" id="KW-0547">Nucleotide-binding</keyword>
<dbReference type="GO" id="GO:0009435">
    <property type="term" value="P:NAD+ biosynthetic process"/>
    <property type="evidence" value="ECO:0007669"/>
    <property type="project" value="UniProtKB-UniRule"/>
</dbReference>
<accession>A0A1F5ZQ08</accession>
<dbReference type="Gene3D" id="3.40.50.620">
    <property type="entry name" value="HUPs"/>
    <property type="match status" value="1"/>
</dbReference>
<evidence type="ECO:0000256" key="9">
    <source>
        <dbReference type="ARBA" id="ARBA00048721"/>
    </source>
</evidence>
<evidence type="ECO:0000256" key="7">
    <source>
        <dbReference type="ARBA" id="ARBA00022840"/>
    </source>
</evidence>
<dbReference type="UniPathway" id="UPA00253">
    <property type="reaction ID" value="UER00332"/>
</dbReference>
<organism evidence="12 13">
    <name type="scientific">Candidatus Gottesmanbacteria bacterium RIFCSPHIGHO2_01_FULL_39_10</name>
    <dbReference type="NCBI Taxonomy" id="1798375"/>
    <lineage>
        <taxon>Bacteria</taxon>
        <taxon>Candidatus Gottesmaniibacteriota</taxon>
    </lineage>
</organism>
<keyword evidence="3 10" id="KW-0662">Pyridine nucleotide biosynthesis</keyword>
<name>A0A1F5ZQ08_9BACT</name>
<dbReference type="InterPro" id="IPR004821">
    <property type="entry name" value="Cyt_trans-like"/>
</dbReference>
<dbReference type="NCBIfam" id="TIGR00482">
    <property type="entry name" value="nicotinate (nicotinamide) nucleotide adenylyltransferase"/>
    <property type="match status" value="1"/>
</dbReference>
<dbReference type="Proteomes" id="UP000177383">
    <property type="component" value="Unassembled WGS sequence"/>
</dbReference>
<dbReference type="Pfam" id="PF01467">
    <property type="entry name" value="CTP_transf_like"/>
    <property type="match status" value="1"/>
</dbReference>
<evidence type="ECO:0000256" key="6">
    <source>
        <dbReference type="ARBA" id="ARBA00022741"/>
    </source>
</evidence>
<comment type="similarity">
    <text evidence="10">Belongs to the NadD family.</text>
</comment>
<dbReference type="InterPro" id="IPR005248">
    <property type="entry name" value="NadD/NMNAT"/>
</dbReference>
<comment type="catalytic activity">
    <reaction evidence="9 10">
        <text>nicotinate beta-D-ribonucleotide + ATP + H(+) = deamido-NAD(+) + diphosphate</text>
        <dbReference type="Rhea" id="RHEA:22860"/>
        <dbReference type="ChEBI" id="CHEBI:15378"/>
        <dbReference type="ChEBI" id="CHEBI:30616"/>
        <dbReference type="ChEBI" id="CHEBI:33019"/>
        <dbReference type="ChEBI" id="CHEBI:57502"/>
        <dbReference type="ChEBI" id="CHEBI:58437"/>
        <dbReference type="EC" id="2.7.7.18"/>
    </reaction>
</comment>
<dbReference type="GO" id="GO:0004515">
    <property type="term" value="F:nicotinate-nucleotide adenylyltransferase activity"/>
    <property type="evidence" value="ECO:0007669"/>
    <property type="project" value="UniProtKB-UniRule"/>
</dbReference>
<dbReference type="PANTHER" id="PTHR39321:SF3">
    <property type="entry name" value="PHOSPHOPANTETHEINE ADENYLYLTRANSFERASE"/>
    <property type="match status" value="1"/>
</dbReference>
<dbReference type="GO" id="GO:0005524">
    <property type="term" value="F:ATP binding"/>
    <property type="evidence" value="ECO:0007669"/>
    <property type="project" value="UniProtKB-KW"/>
</dbReference>
<dbReference type="AlphaFoldDB" id="A0A1F5ZQ08"/>
<evidence type="ECO:0000256" key="1">
    <source>
        <dbReference type="ARBA" id="ARBA00002324"/>
    </source>
</evidence>
<evidence type="ECO:0000313" key="12">
    <source>
        <dbReference type="EMBL" id="OGG14491.1"/>
    </source>
</evidence>
<evidence type="ECO:0000256" key="4">
    <source>
        <dbReference type="ARBA" id="ARBA00022679"/>
    </source>
</evidence>
<evidence type="ECO:0000256" key="5">
    <source>
        <dbReference type="ARBA" id="ARBA00022695"/>
    </source>
</evidence>
<dbReference type="EMBL" id="MFJE01000015">
    <property type="protein sequence ID" value="OGG14491.1"/>
    <property type="molecule type" value="Genomic_DNA"/>
</dbReference>
<gene>
    <name evidence="10" type="primary">nadD</name>
    <name evidence="12" type="ORF">A2773_05425</name>
</gene>
<comment type="function">
    <text evidence="1 10">Catalyzes the reversible adenylation of nicotinate mononucleotide (NaMN) to nicotinic acid adenine dinucleotide (NaAD).</text>
</comment>
<evidence type="ECO:0000259" key="11">
    <source>
        <dbReference type="Pfam" id="PF01467"/>
    </source>
</evidence>
<evidence type="ECO:0000256" key="2">
    <source>
        <dbReference type="ARBA" id="ARBA00005019"/>
    </source>
</evidence>
<keyword evidence="4 10" id="KW-0808">Transferase</keyword>
<keyword evidence="7 10" id="KW-0067">ATP-binding</keyword>
<dbReference type="STRING" id="1798375.A2773_05425"/>
<feature type="domain" description="Cytidyltransferase-like" evidence="11">
    <location>
        <begin position="5"/>
        <end position="160"/>
    </location>
</feature>
<evidence type="ECO:0000256" key="10">
    <source>
        <dbReference type="HAMAP-Rule" id="MF_00244"/>
    </source>
</evidence>
<reference evidence="12 13" key="1">
    <citation type="journal article" date="2016" name="Nat. Commun.">
        <title>Thousands of microbial genomes shed light on interconnected biogeochemical processes in an aquifer system.</title>
        <authorList>
            <person name="Anantharaman K."/>
            <person name="Brown C.T."/>
            <person name="Hug L.A."/>
            <person name="Sharon I."/>
            <person name="Castelle C.J."/>
            <person name="Probst A.J."/>
            <person name="Thomas B.C."/>
            <person name="Singh A."/>
            <person name="Wilkins M.J."/>
            <person name="Karaoz U."/>
            <person name="Brodie E.L."/>
            <person name="Williams K.H."/>
            <person name="Hubbard S.S."/>
            <person name="Banfield J.F."/>
        </authorList>
    </citation>
    <scope>NUCLEOTIDE SEQUENCE [LARGE SCALE GENOMIC DNA]</scope>
</reference>
<dbReference type="HAMAP" id="MF_00244">
    <property type="entry name" value="NaMN_adenylyltr"/>
    <property type="match status" value="1"/>
</dbReference>
<keyword evidence="8 10" id="KW-0520">NAD</keyword>
<proteinExistence type="inferred from homology"/>
<dbReference type="SUPFAM" id="SSF52374">
    <property type="entry name" value="Nucleotidylyl transferase"/>
    <property type="match status" value="1"/>
</dbReference>
<evidence type="ECO:0000256" key="3">
    <source>
        <dbReference type="ARBA" id="ARBA00022642"/>
    </source>
</evidence>
<comment type="caution">
    <text evidence="12">The sequence shown here is derived from an EMBL/GenBank/DDBJ whole genome shotgun (WGS) entry which is preliminary data.</text>
</comment>
<evidence type="ECO:0000313" key="13">
    <source>
        <dbReference type="Proteomes" id="UP000177383"/>
    </source>
</evidence>
<comment type="pathway">
    <text evidence="2 10">Cofactor biosynthesis; NAD(+) biosynthesis; deamido-NAD(+) from nicotinate D-ribonucleotide: step 1/1.</text>
</comment>
<dbReference type="EC" id="2.7.7.18" evidence="10"/>
<dbReference type="CDD" id="cd02165">
    <property type="entry name" value="NMNAT"/>
    <property type="match status" value="1"/>
</dbReference>